<comment type="subunit">
    <text evidence="2">Homodimer.</text>
</comment>
<dbReference type="Proteomes" id="UP000622860">
    <property type="component" value="Unassembled WGS sequence"/>
</dbReference>
<keyword evidence="2" id="KW-0028">Amino-acid biosynthesis</keyword>
<dbReference type="EC" id="2.3.1.31" evidence="2"/>
<dbReference type="PANTHER" id="PTHR32268:SF11">
    <property type="entry name" value="HOMOSERINE O-ACETYLTRANSFERASE"/>
    <property type="match status" value="1"/>
</dbReference>
<keyword evidence="6" id="KW-1185">Reference proteome</keyword>
<evidence type="ECO:0000256" key="3">
    <source>
        <dbReference type="PIRSR" id="PIRSR000443-1"/>
    </source>
</evidence>
<feature type="binding site" evidence="2">
    <location>
        <position position="213"/>
    </location>
    <ligand>
        <name>substrate</name>
    </ligand>
</feature>
<dbReference type="InterPro" id="IPR008220">
    <property type="entry name" value="HAT_MetX-like"/>
</dbReference>
<dbReference type="AlphaFoldDB" id="A0A917M1R4"/>
<feature type="binding site" evidence="2">
    <location>
        <position position="329"/>
    </location>
    <ligand>
        <name>substrate</name>
    </ligand>
</feature>
<evidence type="ECO:0000256" key="1">
    <source>
        <dbReference type="ARBA" id="ARBA00022679"/>
    </source>
</evidence>
<feature type="active site" evidence="2 3">
    <location>
        <position position="299"/>
    </location>
</feature>
<gene>
    <name evidence="5" type="primary">metX</name>
    <name evidence="2" type="synonym">metXA</name>
    <name evidence="5" type="ORF">GCM10011398_14290</name>
</gene>
<dbReference type="GO" id="GO:0009092">
    <property type="term" value="P:homoserine metabolic process"/>
    <property type="evidence" value="ECO:0007669"/>
    <property type="project" value="TreeGrafter"/>
</dbReference>
<dbReference type="InterPro" id="IPR029058">
    <property type="entry name" value="AB_hydrolase_fold"/>
</dbReference>
<dbReference type="NCBIfam" id="NF001209">
    <property type="entry name" value="PRK00175.1"/>
    <property type="match status" value="1"/>
</dbReference>
<dbReference type="Gene3D" id="3.40.50.1820">
    <property type="entry name" value="alpha/beta hydrolase"/>
    <property type="match status" value="1"/>
</dbReference>
<comment type="caution">
    <text evidence="5">The sequence shown here is derived from an EMBL/GenBank/DDBJ whole genome shotgun (WGS) entry which is preliminary data.</text>
</comment>
<dbReference type="EMBL" id="BMFR01000004">
    <property type="protein sequence ID" value="GGG71212.1"/>
    <property type="molecule type" value="Genomic_DNA"/>
</dbReference>
<dbReference type="SUPFAM" id="SSF53474">
    <property type="entry name" value="alpha/beta-Hydrolases"/>
    <property type="match status" value="1"/>
</dbReference>
<keyword evidence="2" id="KW-0486">Methionine biosynthesis</keyword>
<reference evidence="5" key="2">
    <citation type="submission" date="2020-09" db="EMBL/GenBank/DDBJ databases">
        <authorList>
            <person name="Sun Q."/>
            <person name="Zhou Y."/>
        </authorList>
    </citation>
    <scope>NUCLEOTIDE SEQUENCE</scope>
    <source>
        <strain evidence="5">CGMCC 1.12754</strain>
    </source>
</reference>
<comment type="similarity">
    <text evidence="2">Belongs to the AB hydrolase superfamily. MetX family.</text>
</comment>
<keyword evidence="1 2" id="KW-0808">Transferase</keyword>
<comment type="subcellular location">
    <subcellularLocation>
        <location evidence="2">Cytoplasm</location>
    </subcellularLocation>
</comment>
<dbReference type="InterPro" id="IPR000073">
    <property type="entry name" value="AB_hydrolase_1"/>
</dbReference>
<comment type="catalytic activity">
    <reaction evidence="2">
        <text>L-homoserine + acetyl-CoA = O-acetyl-L-homoserine + CoA</text>
        <dbReference type="Rhea" id="RHEA:13701"/>
        <dbReference type="ChEBI" id="CHEBI:57287"/>
        <dbReference type="ChEBI" id="CHEBI:57288"/>
        <dbReference type="ChEBI" id="CHEBI:57476"/>
        <dbReference type="ChEBI" id="CHEBI:57716"/>
        <dbReference type="EC" id="2.3.1.31"/>
    </reaction>
</comment>
<dbReference type="PANTHER" id="PTHR32268">
    <property type="entry name" value="HOMOSERINE O-ACETYLTRANSFERASE"/>
    <property type="match status" value="1"/>
</dbReference>
<accession>A0A917M1R4</accession>
<comment type="pathway">
    <text evidence="2">Amino-acid biosynthesis; L-methionine biosynthesis via de novo pathway; O-acetyl-L-homoserine from L-homoserine: step 1/1.</text>
</comment>
<dbReference type="GO" id="GO:0004414">
    <property type="term" value="F:homoserine O-acetyltransferase activity"/>
    <property type="evidence" value="ECO:0007669"/>
    <property type="project" value="UniProtKB-UniRule"/>
</dbReference>
<organism evidence="5 6">
    <name type="scientific">Virgibacillus oceani</name>
    <dbReference type="NCBI Taxonomy" id="1479511"/>
    <lineage>
        <taxon>Bacteria</taxon>
        <taxon>Bacillati</taxon>
        <taxon>Bacillota</taxon>
        <taxon>Bacilli</taxon>
        <taxon>Bacillales</taxon>
        <taxon>Bacillaceae</taxon>
        <taxon>Virgibacillus</taxon>
    </lineage>
</organism>
<dbReference type="HAMAP" id="MF_00296">
    <property type="entry name" value="MetX_acyltransf"/>
    <property type="match status" value="1"/>
</dbReference>
<evidence type="ECO:0000313" key="5">
    <source>
        <dbReference type="EMBL" id="GGG71212.1"/>
    </source>
</evidence>
<keyword evidence="2" id="KW-0012">Acyltransferase</keyword>
<evidence type="ECO:0000259" key="4">
    <source>
        <dbReference type="Pfam" id="PF00561"/>
    </source>
</evidence>
<evidence type="ECO:0000313" key="6">
    <source>
        <dbReference type="Proteomes" id="UP000622860"/>
    </source>
</evidence>
<dbReference type="Pfam" id="PF00561">
    <property type="entry name" value="Abhydrolase_1"/>
    <property type="match status" value="1"/>
</dbReference>
<dbReference type="PIRSF" id="PIRSF000443">
    <property type="entry name" value="Homoser_Ac_trans"/>
    <property type="match status" value="1"/>
</dbReference>
<sequence length="347" mass="39078">MSKTLIKRFITGCVSFGPFHLTSGETLERVTLHYESVGPASAPVILVCHALTGNHYTVGTEDNPGWWDGLIGTNKYIDTDKFQVITFNVLGGCDGSTGPTSLNPNTSENYRADFPAITIRDMVHATHQALQELQIRKLAAVIGGSLGGMQVLEWGLLYPAVTDKLIILAATPVFSDYGIAFNHIASSAIKADRNWNDGFYEAEFDLKGLEIARMIGMVTYRSSDLFSSRFNREKANDDYRVSTYLDYQGEKLMRRFDPNSYLTLLNAMNSHDVGLNRGGWRQAVKNYQCPLLTISFDNDLIYEPKQIKELSEHVPDSFYYHVQTDFGHDGFLTQFERWGHVVKEFLE</sequence>
<feature type="domain" description="AB hydrolase-1" evidence="4">
    <location>
        <begin position="43"/>
        <end position="332"/>
    </location>
</feature>
<dbReference type="RefSeq" id="WP_188454688.1">
    <property type="nucleotide sequence ID" value="NZ_BMFR01000004.1"/>
</dbReference>
<feature type="active site" evidence="2 3">
    <location>
        <position position="328"/>
    </location>
</feature>
<dbReference type="GO" id="GO:0009086">
    <property type="term" value="P:methionine biosynthetic process"/>
    <property type="evidence" value="ECO:0007669"/>
    <property type="project" value="UniProtKB-UniRule"/>
</dbReference>
<comment type="function">
    <text evidence="2">Transfers an acetyl group from acetyl-CoA to L-homoserine, forming acetyl-L-homoserine.</text>
</comment>
<name>A0A917M1R4_9BACI</name>
<reference evidence="5" key="1">
    <citation type="journal article" date="2014" name="Int. J. Syst. Evol. Microbiol.">
        <title>Complete genome sequence of Corynebacterium casei LMG S-19264T (=DSM 44701T), isolated from a smear-ripened cheese.</title>
        <authorList>
            <consortium name="US DOE Joint Genome Institute (JGI-PGF)"/>
            <person name="Walter F."/>
            <person name="Albersmeier A."/>
            <person name="Kalinowski J."/>
            <person name="Ruckert C."/>
        </authorList>
    </citation>
    <scope>NUCLEOTIDE SEQUENCE</scope>
    <source>
        <strain evidence="5">CGMCC 1.12754</strain>
    </source>
</reference>
<proteinExistence type="inferred from homology"/>
<comment type="caution">
    <text evidence="2">Lacks conserved residue(s) required for the propagation of feature annotation.</text>
</comment>
<protein>
    <recommendedName>
        <fullName evidence="2">Homoserine O-acetyltransferase</fullName>
        <shortName evidence="2">HAT</shortName>
        <ecNumber evidence="2">2.3.1.31</ecNumber>
    </recommendedName>
    <alternativeName>
        <fullName evidence="2">Homoserine transacetylase</fullName>
        <shortName evidence="2">HTA</shortName>
    </alternativeName>
</protein>
<dbReference type="NCBIfam" id="TIGR01392">
    <property type="entry name" value="homoserO_Ac_trn"/>
    <property type="match status" value="1"/>
</dbReference>
<keyword evidence="2" id="KW-0963">Cytoplasm</keyword>
<evidence type="ECO:0000256" key="2">
    <source>
        <dbReference type="HAMAP-Rule" id="MF_00296"/>
    </source>
</evidence>
<dbReference type="GO" id="GO:0005737">
    <property type="term" value="C:cytoplasm"/>
    <property type="evidence" value="ECO:0007669"/>
    <property type="project" value="UniProtKB-SubCell"/>
</dbReference>
<feature type="active site" description="Nucleophile" evidence="2 3">
    <location>
        <position position="145"/>
    </location>
</feature>